<dbReference type="Pfam" id="PF00067">
    <property type="entry name" value="p450"/>
    <property type="match status" value="1"/>
</dbReference>
<evidence type="ECO:0000313" key="10">
    <source>
        <dbReference type="Proteomes" id="UP000199501"/>
    </source>
</evidence>
<dbReference type="GO" id="GO:0020037">
    <property type="term" value="F:heme binding"/>
    <property type="evidence" value="ECO:0007669"/>
    <property type="project" value="InterPro"/>
</dbReference>
<evidence type="ECO:0000256" key="4">
    <source>
        <dbReference type="ARBA" id="ARBA00023002"/>
    </source>
</evidence>
<keyword evidence="10" id="KW-1185">Reference proteome</keyword>
<evidence type="ECO:0000256" key="7">
    <source>
        <dbReference type="RuleBase" id="RU000461"/>
    </source>
</evidence>
<reference evidence="10" key="1">
    <citation type="submission" date="2016-10" db="EMBL/GenBank/DDBJ databases">
        <authorList>
            <person name="Varghese N."/>
            <person name="Submissions S."/>
        </authorList>
    </citation>
    <scope>NUCLEOTIDE SEQUENCE [LARGE SCALE GENOMIC DNA]</scope>
    <source>
        <strain evidence="10">IBRC-M 10403</strain>
    </source>
</reference>
<evidence type="ECO:0000256" key="2">
    <source>
        <dbReference type="ARBA" id="ARBA00022617"/>
    </source>
</evidence>
<dbReference type="AlphaFoldDB" id="A0A1G6W770"/>
<dbReference type="PROSITE" id="PS00086">
    <property type="entry name" value="CYTOCHROME_P450"/>
    <property type="match status" value="1"/>
</dbReference>
<sequence length="390" mass="43302">MYPFGEITGLEVDPVFAQLRESEPLARVRLPYEGEGWLVTRYADVKLVNSDPRFTRAHVGDGIPRTTPLPRRGDSILGMDPPEHTRLRKLVSKAFTARRIGRLRPRIERIANVLLDRVERDGPPADLMDGVSLPLTITVICELLGVPYHDQGKFRHWTDAVMATTAYDPDEAQRCEIALRGYLARLVADHRENTYDDLLGHLVGARDEDEKLSEQELVSFGVTLLISGHETTANQIGNFTYVLLTNPHIIDALRADRALLPSAIEELLRFVPMGNGIGNARIAKEDVELSGGVVRAGEAVFAAGVNANRDRRVFTDPDRLDIHRADNPHLAFGHGPHYCLGAQLARMELAVVLDALLDRFPSLALAVPAAEVPWKQGRLLRGPESLPVQW</sequence>
<dbReference type="FunFam" id="1.10.630.10:FF:000018">
    <property type="entry name" value="Cytochrome P450 monooxygenase"/>
    <property type="match status" value="1"/>
</dbReference>
<dbReference type="STRING" id="1271860.SAMN05216174_11446"/>
<accession>A0A1G6W770</accession>
<dbReference type="PANTHER" id="PTHR46696:SF1">
    <property type="entry name" value="CYTOCHROME P450 YJIB-RELATED"/>
    <property type="match status" value="1"/>
</dbReference>
<dbReference type="PRINTS" id="PR00359">
    <property type="entry name" value="BP450"/>
</dbReference>
<evidence type="ECO:0000256" key="6">
    <source>
        <dbReference type="ARBA" id="ARBA00023033"/>
    </source>
</evidence>
<feature type="region of interest" description="Disordered" evidence="8">
    <location>
        <begin position="59"/>
        <end position="80"/>
    </location>
</feature>
<name>A0A1G6W770_9PSEU</name>
<keyword evidence="6 7" id="KW-0503">Monooxygenase</keyword>
<keyword evidence="3 7" id="KW-0479">Metal-binding</keyword>
<dbReference type="SUPFAM" id="SSF48264">
    <property type="entry name" value="Cytochrome P450"/>
    <property type="match status" value="1"/>
</dbReference>
<dbReference type="GO" id="GO:0005506">
    <property type="term" value="F:iron ion binding"/>
    <property type="evidence" value="ECO:0007669"/>
    <property type="project" value="InterPro"/>
</dbReference>
<proteinExistence type="inferred from homology"/>
<dbReference type="InterPro" id="IPR002397">
    <property type="entry name" value="Cyt_P450_B"/>
</dbReference>
<dbReference type="PRINTS" id="PR00385">
    <property type="entry name" value="P450"/>
</dbReference>
<dbReference type="GO" id="GO:0004497">
    <property type="term" value="F:monooxygenase activity"/>
    <property type="evidence" value="ECO:0007669"/>
    <property type="project" value="UniProtKB-KW"/>
</dbReference>
<dbReference type="InterPro" id="IPR036396">
    <property type="entry name" value="Cyt_P450_sf"/>
</dbReference>
<keyword evidence="4 7" id="KW-0560">Oxidoreductase</keyword>
<evidence type="ECO:0000256" key="3">
    <source>
        <dbReference type="ARBA" id="ARBA00022723"/>
    </source>
</evidence>
<dbReference type="InterPro" id="IPR017972">
    <property type="entry name" value="Cyt_P450_CS"/>
</dbReference>
<dbReference type="InterPro" id="IPR001128">
    <property type="entry name" value="Cyt_P450"/>
</dbReference>
<evidence type="ECO:0000313" key="9">
    <source>
        <dbReference type="EMBL" id="SDD61659.1"/>
    </source>
</evidence>
<comment type="similarity">
    <text evidence="1 7">Belongs to the cytochrome P450 family.</text>
</comment>
<dbReference type="EMBL" id="FMZZ01000014">
    <property type="protein sequence ID" value="SDD61659.1"/>
    <property type="molecule type" value="Genomic_DNA"/>
</dbReference>
<keyword evidence="2 7" id="KW-0349">Heme</keyword>
<protein>
    <submittedName>
        <fullName evidence="9">Cytochrome P450</fullName>
    </submittedName>
</protein>
<evidence type="ECO:0000256" key="5">
    <source>
        <dbReference type="ARBA" id="ARBA00023004"/>
    </source>
</evidence>
<keyword evidence="5 7" id="KW-0408">Iron</keyword>
<dbReference type="Gene3D" id="1.10.630.10">
    <property type="entry name" value="Cytochrome P450"/>
    <property type="match status" value="1"/>
</dbReference>
<organism evidence="9 10">
    <name type="scientific">Actinokineospora iranica</name>
    <dbReference type="NCBI Taxonomy" id="1271860"/>
    <lineage>
        <taxon>Bacteria</taxon>
        <taxon>Bacillati</taxon>
        <taxon>Actinomycetota</taxon>
        <taxon>Actinomycetes</taxon>
        <taxon>Pseudonocardiales</taxon>
        <taxon>Pseudonocardiaceae</taxon>
        <taxon>Actinokineospora</taxon>
    </lineage>
</organism>
<dbReference type="Proteomes" id="UP000199501">
    <property type="component" value="Unassembled WGS sequence"/>
</dbReference>
<dbReference type="CDD" id="cd11031">
    <property type="entry name" value="Cyp158A-like"/>
    <property type="match status" value="1"/>
</dbReference>
<evidence type="ECO:0000256" key="1">
    <source>
        <dbReference type="ARBA" id="ARBA00010617"/>
    </source>
</evidence>
<evidence type="ECO:0000256" key="8">
    <source>
        <dbReference type="SAM" id="MobiDB-lite"/>
    </source>
</evidence>
<dbReference type="PANTHER" id="PTHR46696">
    <property type="entry name" value="P450, PUTATIVE (EUROFUNG)-RELATED"/>
    <property type="match status" value="1"/>
</dbReference>
<dbReference type="GO" id="GO:0016705">
    <property type="term" value="F:oxidoreductase activity, acting on paired donors, with incorporation or reduction of molecular oxygen"/>
    <property type="evidence" value="ECO:0007669"/>
    <property type="project" value="InterPro"/>
</dbReference>
<gene>
    <name evidence="9" type="ORF">SAMN05216174_11446</name>
</gene>